<gene>
    <name evidence="3" type="ORF">JOF46_002229</name>
</gene>
<feature type="transmembrane region" description="Helical" evidence="2">
    <location>
        <begin position="243"/>
        <end position="264"/>
    </location>
</feature>
<comment type="caution">
    <text evidence="3">The sequence shown here is derived from an EMBL/GenBank/DDBJ whole genome shotgun (WGS) entry which is preliminary data.</text>
</comment>
<evidence type="ECO:0000313" key="4">
    <source>
        <dbReference type="Proteomes" id="UP000766570"/>
    </source>
</evidence>
<accession>A0ABS4WDP0</accession>
<evidence type="ECO:0000256" key="1">
    <source>
        <dbReference type="SAM" id="MobiDB-lite"/>
    </source>
</evidence>
<sequence>MMLGTTGLFASLAVLALIDATSIGTLVIPVWLVLRARSRGDLRSALAYLGVLGSFYLAVGLLLLGGVDLVSKEFTGALLGSSTFRWAVLLLGAGMLAWSFKKTPDKARASSGAVTTGAGRSAAETGRAPAPAQDAARQTGPGSEGRWARRLDTALASPWGIAGLGVTAGLLELPTMLPYLGAIGLLTQSPYSLPVQSGLLVLYCLVMLIPGAAVIGIRAVAGLRFQGPLGRLSAWLAKSSAEWLPWITGILGFLMMRSSLAFLFPTAGWNPFK</sequence>
<feature type="transmembrane region" description="Helical" evidence="2">
    <location>
        <begin position="84"/>
        <end position="100"/>
    </location>
</feature>
<keyword evidence="2" id="KW-0812">Transmembrane</keyword>
<feature type="transmembrane region" description="Helical" evidence="2">
    <location>
        <begin position="200"/>
        <end position="223"/>
    </location>
</feature>
<dbReference type="Proteomes" id="UP000766570">
    <property type="component" value="Unassembled WGS sequence"/>
</dbReference>
<reference evidence="3 4" key="1">
    <citation type="submission" date="2021-03" db="EMBL/GenBank/DDBJ databases">
        <title>Sequencing the genomes of 1000 actinobacteria strains.</title>
        <authorList>
            <person name="Klenk H.-P."/>
        </authorList>
    </citation>
    <scope>NUCLEOTIDE SEQUENCE [LARGE SCALE GENOMIC DNA]</scope>
    <source>
        <strain evidence="3 4">DSM 15454</strain>
    </source>
</reference>
<keyword evidence="2" id="KW-0472">Membrane</keyword>
<feature type="region of interest" description="Disordered" evidence="1">
    <location>
        <begin position="109"/>
        <end position="145"/>
    </location>
</feature>
<dbReference type="Pfam" id="PF11139">
    <property type="entry name" value="SfLAP"/>
    <property type="match status" value="1"/>
</dbReference>
<name>A0ABS4WDP0_9MICC</name>
<feature type="compositionally biased region" description="Low complexity" evidence="1">
    <location>
        <begin position="127"/>
        <end position="138"/>
    </location>
</feature>
<organism evidence="3 4">
    <name type="scientific">Paeniglutamicibacter psychrophenolicus</name>
    <dbReference type="NCBI Taxonomy" id="257454"/>
    <lineage>
        <taxon>Bacteria</taxon>
        <taxon>Bacillati</taxon>
        <taxon>Actinomycetota</taxon>
        <taxon>Actinomycetes</taxon>
        <taxon>Micrococcales</taxon>
        <taxon>Micrococcaceae</taxon>
        <taxon>Paeniglutamicibacter</taxon>
    </lineage>
</organism>
<evidence type="ECO:0000256" key="2">
    <source>
        <dbReference type="SAM" id="Phobius"/>
    </source>
</evidence>
<evidence type="ECO:0000313" key="3">
    <source>
        <dbReference type="EMBL" id="MBP2374317.1"/>
    </source>
</evidence>
<keyword evidence="2" id="KW-1133">Transmembrane helix</keyword>
<dbReference type="RefSeq" id="WP_209907349.1">
    <property type="nucleotide sequence ID" value="NZ_BAAAMI010000006.1"/>
</dbReference>
<feature type="transmembrane region" description="Helical" evidence="2">
    <location>
        <begin position="12"/>
        <end position="34"/>
    </location>
</feature>
<dbReference type="EMBL" id="JAGIOE010000001">
    <property type="protein sequence ID" value="MBP2374317.1"/>
    <property type="molecule type" value="Genomic_DNA"/>
</dbReference>
<feature type="transmembrane region" description="Helical" evidence="2">
    <location>
        <begin position="159"/>
        <end position="180"/>
    </location>
</feature>
<proteinExistence type="predicted"/>
<dbReference type="InterPro" id="IPR021315">
    <property type="entry name" value="Gap/Sap"/>
</dbReference>
<protein>
    <recommendedName>
        <fullName evidence="5">Sap, sulfolipid-1-addressing protein</fullName>
    </recommendedName>
</protein>
<evidence type="ECO:0008006" key="5">
    <source>
        <dbReference type="Google" id="ProtNLM"/>
    </source>
</evidence>
<feature type="transmembrane region" description="Helical" evidence="2">
    <location>
        <begin position="46"/>
        <end position="64"/>
    </location>
</feature>
<keyword evidence="4" id="KW-1185">Reference proteome</keyword>